<evidence type="ECO:0000259" key="2">
    <source>
        <dbReference type="PROSITE" id="PS50093"/>
    </source>
</evidence>
<protein>
    <submittedName>
        <fullName evidence="3">PKD domain-containing protein</fullName>
    </submittedName>
</protein>
<feature type="domain" description="PKD" evidence="2">
    <location>
        <begin position="294"/>
        <end position="368"/>
    </location>
</feature>
<evidence type="ECO:0000256" key="1">
    <source>
        <dbReference type="SAM" id="MobiDB-lite"/>
    </source>
</evidence>
<dbReference type="Pfam" id="PF18911">
    <property type="entry name" value="PKD_4"/>
    <property type="match status" value="2"/>
</dbReference>
<dbReference type="InterPro" id="IPR000601">
    <property type="entry name" value="PKD_dom"/>
</dbReference>
<sequence>MWWRDSSPTSGEDRHNGMTQNDSVESEPASIDRRTLLKSATAVGLGGGLLTFSTPSVSAQAGGPVILMGIDTEDGGIGGHGPVSTYVGIVNDILSRVTNGNNGILVVGGSANSPVTTFWDRIGTDTGESVTYVRGSTNIRSQSFSGFAMLAVVSSAPETTGGMSQAENDALVSRSADVASFVDNGGGLFGSSQTDFNNAWAYIADIGSFTTNTGLSYSDVTPTTEGNNIGIVDPDLDLCCWHDTFTAWPSFLDVLAWQSNSVGQQAAALGGASVTLQAPDAQCTASFPGNKACVTDTVTFDGSGSSDPDGDDSKLTYRWDFDGDGITDAIGQIVTHSFSSPGQKTVVLTVIDEDGKSSTCTEVVNVVVCNRPPTANCEIIIPNDCGISFPGNVSATGEPIFFDGTGSSDPDGDVLTFEWDFDGDGITDATGAVVKHTFTTGGKKTVTLTVTDEHGASDTCTLTLTVAIKAEIDVKPCSEPSPINPRSRGVTPVSVKQTSTFNPTERIDVGSLRFGDPEDVKVGSGASPAHNGHVEDTVPCGGDGRNDLVLHFPTRDAGFDGDENTGRLEGMTHDGVPVFGEDRVRLVGR</sequence>
<dbReference type="SUPFAM" id="SSF49299">
    <property type="entry name" value="PKD domain"/>
    <property type="match status" value="2"/>
</dbReference>
<dbReference type="InterPro" id="IPR035986">
    <property type="entry name" value="PKD_dom_sf"/>
</dbReference>
<feature type="region of interest" description="Disordered" evidence="1">
    <location>
        <begin position="1"/>
        <end position="30"/>
    </location>
</feature>
<geneLocation type="plasmid" evidence="3 4">
    <name>pHME505</name>
</geneLocation>
<feature type="compositionally biased region" description="Polar residues" evidence="1">
    <location>
        <begin position="1"/>
        <end position="10"/>
    </location>
</feature>
<dbReference type="EMBL" id="CP039140">
    <property type="protein sequence ID" value="QCQ77005.1"/>
    <property type="molecule type" value="Genomic_DNA"/>
</dbReference>
<evidence type="ECO:0000313" key="3">
    <source>
        <dbReference type="EMBL" id="QCQ77005.1"/>
    </source>
</evidence>
<evidence type="ECO:0000313" key="4">
    <source>
        <dbReference type="Proteomes" id="UP000299011"/>
    </source>
</evidence>
<proteinExistence type="predicted"/>
<dbReference type="InterPro" id="IPR006311">
    <property type="entry name" value="TAT_signal"/>
</dbReference>
<reference evidence="3 4" key="1">
    <citation type="submission" date="2019-04" db="EMBL/GenBank/DDBJ databases">
        <title>Methylomes of two halophilic Archaea, Haloarcula marismortui and Haloferax mediterranei.</title>
        <authorList>
            <person name="DasSarma S."/>
            <person name="DasSarma P."/>
            <person name="DasSarma S."/>
            <person name="Fomenkov A."/>
            <person name="Vincze T."/>
            <person name="Anton B.P."/>
            <person name="Roberts R.J."/>
        </authorList>
    </citation>
    <scope>NUCLEOTIDE SEQUENCE [LARGE SCALE GENOMIC DNA]</scope>
    <source>
        <strain evidence="4">ATCC 33500 / DSM 1411 / JCM 8866 / NBRC 14739 / NCIMB 2177 / R-4</strain>
        <plasmid evidence="3 4">pHME505</plasmid>
    </source>
</reference>
<dbReference type="InterPro" id="IPR022409">
    <property type="entry name" value="PKD/Chitinase_dom"/>
</dbReference>
<dbReference type="PROSITE" id="PS51318">
    <property type="entry name" value="TAT"/>
    <property type="match status" value="1"/>
</dbReference>
<dbReference type="PROSITE" id="PS50093">
    <property type="entry name" value="PKD"/>
    <property type="match status" value="2"/>
</dbReference>
<dbReference type="AlphaFoldDB" id="A0A4P8P8E1"/>
<dbReference type="Proteomes" id="UP000299011">
    <property type="component" value="Plasmid pHME505"/>
</dbReference>
<dbReference type="CDD" id="cd00146">
    <property type="entry name" value="PKD"/>
    <property type="match status" value="2"/>
</dbReference>
<feature type="region of interest" description="Disordered" evidence="1">
    <location>
        <begin position="522"/>
        <end position="542"/>
    </location>
</feature>
<keyword evidence="3" id="KW-0614">Plasmid</keyword>
<dbReference type="SMART" id="SM00089">
    <property type="entry name" value="PKD"/>
    <property type="match status" value="2"/>
</dbReference>
<feature type="region of interest" description="Disordered" evidence="1">
    <location>
        <begin position="479"/>
        <end position="498"/>
    </location>
</feature>
<dbReference type="Gene3D" id="2.60.40.10">
    <property type="entry name" value="Immunoglobulins"/>
    <property type="match status" value="2"/>
</dbReference>
<name>A0A4P8P8E1_HALMT</name>
<organism evidence="3 4">
    <name type="scientific">Haloferax mediterranei (strain ATCC 33500 / DSM 1411 / JCM 8866 / NBRC 14739 / NCIMB 2177 / R-4)</name>
    <name type="common">Halobacterium mediterranei</name>
    <dbReference type="NCBI Taxonomy" id="523841"/>
    <lineage>
        <taxon>Archaea</taxon>
        <taxon>Methanobacteriati</taxon>
        <taxon>Methanobacteriota</taxon>
        <taxon>Stenosarchaea group</taxon>
        <taxon>Halobacteria</taxon>
        <taxon>Halobacteriales</taxon>
        <taxon>Haloferacaceae</taxon>
        <taxon>Haloferax</taxon>
    </lineage>
</organism>
<gene>
    <name evidence="3" type="ORF">E6P09_16985</name>
</gene>
<accession>A0A4P8P8E1</accession>
<feature type="domain" description="PKD" evidence="2">
    <location>
        <begin position="395"/>
        <end position="466"/>
    </location>
</feature>
<dbReference type="InterPro" id="IPR013783">
    <property type="entry name" value="Ig-like_fold"/>
</dbReference>